<evidence type="ECO:0000313" key="1">
    <source>
        <dbReference type="EMBL" id="KAJ1163950.1"/>
    </source>
</evidence>
<dbReference type="EMBL" id="JANPWB010000008">
    <property type="protein sequence ID" value="KAJ1163950.1"/>
    <property type="molecule type" value="Genomic_DNA"/>
</dbReference>
<evidence type="ECO:0000313" key="2">
    <source>
        <dbReference type="Proteomes" id="UP001066276"/>
    </source>
</evidence>
<keyword evidence="2" id="KW-1185">Reference proteome</keyword>
<gene>
    <name evidence="1" type="ORF">NDU88_004397</name>
</gene>
<accession>A0AAV7SIT4</accession>
<protein>
    <submittedName>
        <fullName evidence="1">Uncharacterized protein</fullName>
    </submittedName>
</protein>
<reference evidence="1" key="1">
    <citation type="journal article" date="2022" name="bioRxiv">
        <title>Sequencing and chromosome-scale assembly of the giantPleurodeles waltlgenome.</title>
        <authorList>
            <person name="Brown T."/>
            <person name="Elewa A."/>
            <person name="Iarovenko S."/>
            <person name="Subramanian E."/>
            <person name="Araus A.J."/>
            <person name="Petzold A."/>
            <person name="Susuki M."/>
            <person name="Suzuki K.-i.T."/>
            <person name="Hayashi T."/>
            <person name="Toyoda A."/>
            <person name="Oliveira C."/>
            <person name="Osipova E."/>
            <person name="Leigh N.D."/>
            <person name="Simon A."/>
            <person name="Yun M.H."/>
        </authorList>
    </citation>
    <scope>NUCLEOTIDE SEQUENCE</scope>
    <source>
        <strain evidence="1">20211129_DDA</strain>
        <tissue evidence="1">Liver</tissue>
    </source>
</reference>
<organism evidence="1 2">
    <name type="scientific">Pleurodeles waltl</name>
    <name type="common">Iberian ribbed newt</name>
    <dbReference type="NCBI Taxonomy" id="8319"/>
    <lineage>
        <taxon>Eukaryota</taxon>
        <taxon>Metazoa</taxon>
        <taxon>Chordata</taxon>
        <taxon>Craniata</taxon>
        <taxon>Vertebrata</taxon>
        <taxon>Euteleostomi</taxon>
        <taxon>Amphibia</taxon>
        <taxon>Batrachia</taxon>
        <taxon>Caudata</taxon>
        <taxon>Salamandroidea</taxon>
        <taxon>Salamandridae</taxon>
        <taxon>Pleurodelinae</taxon>
        <taxon>Pleurodeles</taxon>
    </lineage>
</organism>
<sequence length="82" mass="8770">MAAILILGGRGESTPISPGSSVKFCRRWLLYSPAAFRCRGCRLLSLQGSIYSCYMGRAPFSDPERCAKRAASSAAGHALGMK</sequence>
<proteinExistence type="predicted"/>
<dbReference type="AlphaFoldDB" id="A0AAV7SIT4"/>
<name>A0AAV7SIT4_PLEWA</name>
<dbReference type="Proteomes" id="UP001066276">
    <property type="component" value="Chromosome 4_2"/>
</dbReference>
<comment type="caution">
    <text evidence="1">The sequence shown here is derived from an EMBL/GenBank/DDBJ whole genome shotgun (WGS) entry which is preliminary data.</text>
</comment>